<protein>
    <submittedName>
        <fullName evidence="1">Uncharacterized protein</fullName>
    </submittedName>
</protein>
<dbReference type="EMBL" id="CTKE01000022">
    <property type="protein sequence ID" value="CQI96066.1"/>
    <property type="molecule type" value="Genomic_DNA"/>
</dbReference>
<dbReference type="OrthoDB" id="6497344at2"/>
<dbReference type="RefSeq" id="WP_050535363.1">
    <property type="nucleotide sequence ID" value="NZ_CABIHQ010000011.1"/>
</dbReference>
<evidence type="ECO:0000313" key="1">
    <source>
        <dbReference type="EMBL" id="CQI96066.1"/>
    </source>
</evidence>
<evidence type="ECO:0000313" key="2">
    <source>
        <dbReference type="Proteomes" id="UP000042054"/>
    </source>
</evidence>
<name>A0A0U1HX14_YERRO</name>
<reference evidence="1 2" key="1">
    <citation type="submission" date="2015-03" db="EMBL/GenBank/DDBJ databases">
        <authorList>
            <person name="Murphy D."/>
        </authorList>
    </citation>
    <scope>NUCLEOTIDE SEQUENCE [LARGE SCALE GENOMIC DNA]</scope>
    <source>
        <strain evidence="1 2">68/02</strain>
    </source>
</reference>
<accession>A0A0U1HX14</accession>
<dbReference type="AlphaFoldDB" id="A0A0U1HX14"/>
<proteinExistence type="predicted"/>
<gene>
    <name evidence="1" type="ORF">ERS008555_03527</name>
</gene>
<dbReference type="Proteomes" id="UP000042054">
    <property type="component" value="Unassembled WGS sequence"/>
</dbReference>
<organism evidence="1 2">
    <name type="scientific">Yersinia rohdei</name>
    <dbReference type="NCBI Taxonomy" id="29485"/>
    <lineage>
        <taxon>Bacteria</taxon>
        <taxon>Pseudomonadati</taxon>
        <taxon>Pseudomonadota</taxon>
        <taxon>Gammaproteobacteria</taxon>
        <taxon>Enterobacterales</taxon>
        <taxon>Yersiniaceae</taxon>
        <taxon>Yersinia</taxon>
    </lineage>
</organism>
<sequence length="115" mass="12834">MVIKPLVSNGERVGINNGIRSMRFAGRISDANSQLNRVINAASGADWRTLRDLEKLLSQMFPGEGDTQAAISARLREVNPVRHGLVKQVRTVRNEDSGKRVWFYRLVPTTQGGMQ</sequence>